<comment type="caution">
    <text evidence="3">The sequence shown here is derived from an EMBL/GenBank/DDBJ whole genome shotgun (WGS) entry which is preliminary data.</text>
</comment>
<keyword evidence="1" id="KW-0560">Oxidoreductase</keyword>
<protein>
    <submittedName>
        <fullName evidence="3">Diguanylate cyclase</fullName>
    </submittedName>
</protein>
<evidence type="ECO:0000313" key="3">
    <source>
        <dbReference type="EMBL" id="NMN00002.1"/>
    </source>
</evidence>
<dbReference type="InterPro" id="IPR051267">
    <property type="entry name" value="STEAP_metalloreductase"/>
</dbReference>
<evidence type="ECO:0000313" key="4">
    <source>
        <dbReference type="Proteomes" id="UP000588277"/>
    </source>
</evidence>
<accession>A0A7Y0F2Q9</accession>
<name>A0A7Y0F2Q9_9BIFI</name>
<evidence type="ECO:0000259" key="2">
    <source>
        <dbReference type="Pfam" id="PF03807"/>
    </source>
</evidence>
<proteinExistence type="predicted"/>
<dbReference type="InterPro" id="IPR028939">
    <property type="entry name" value="P5C_Rdtase_cat_N"/>
</dbReference>
<dbReference type="Proteomes" id="UP000588277">
    <property type="component" value="Unassembled WGS sequence"/>
</dbReference>
<gene>
    <name evidence="3" type="ORF">G1C96_0579</name>
</gene>
<dbReference type="EMBL" id="JAAIIH010000001">
    <property type="protein sequence ID" value="NMN00002.1"/>
    <property type="molecule type" value="Genomic_DNA"/>
</dbReference>
<dbReference type="SUPFAM" id="SSF51735">
    <property type="entry name" value="NAD(P)-binding Rossmann-fold domains"/>
    <property type="match status" value="1"/>
</dbReference>
<dbReference type="PANTHER" id="PTHR14239:SF10">
    <property type="entry name" value="REDUCTASE"/>
    <property type="match status" value="1"/>
</dbReference>
<dbReference type="AlphaFoldDB" id="A0A7Y0F2Q9"/>
<dbReference type="PANTHER" id="PTHR14239">
    <property type="entry name" value="DUDULIN-RELATED"/>
    <property type="match status" value="1"/>
</dbReference>
<sequence length="204" mass="20593">MSNVTVIGAGNIGSAVAAIAVKAGANVQVIDRDAQKAAAVSGATAAAWGEPVTGDIVVTALPYPAYADVLAAYGDQLAGKVLVDPSNPIDFTTFDLALPQGTASAAEELAAKLPNTTVVKAFNTTFAATLASGVNDGAPTVVQVAADDDAAKKAVRDLVEQGGLKTVDAGPLKRAQYLEGMGALQIILGVTEQTPWTAGYKVVR</sequence>
<dbReference type="InterPro" id="IPR036291">
    <property type="entry name" value="NAD(P)-bd_dom_sf"/>
</dbReference>
<dbReference type="Pfam" id="PF03807">
    <property type="entry name" value="F420_oxidored"/>
    <property type="match status" value="1"/>
</dbReference>
<feature type="domain" description="Pyrroline-5-carboxylate reductase catalytic N-terminal" evidence="2">
    <location>
        <begin position="4"/>
        <end position="88"/>
    </location>
</feature>
<dbReference type="GO" id="GO:0016491">
    <property type="term" value="F:oxidoreductase activity"/>
    <property type="evidence" value="ECO:0007669"/>
    <property type="project" value="UniProtKB-KW"/>
</dbReference>
<dbReference type="Gene3D" id="3.40.50.720">
    <property type="entry name" value="NAD(P)-binding Rossmann-like Domain"/>
    <property type="match status" value="1"/>
</dbReference>
<keyword evidence="4" id="KW-1185">Reference proteome</keyword>
<reference evidence="3 4" key="1">
    <citation type="submission" date="2020-02" db="EMBL/GenBank/DDBJ databases">
        <title>Characterization of phylogenetic diversity of novel bifidobacterial species isolated in Czech ZOOs.</title>
        <authorList>
            <person name="Lugli G.A."/>
            <person name="Vera N.B."/>
            <person name="Ventura M."/>
        </authorList>
    </citation>
    <scope>NUCLEOTIDE SEQUENCE [LARGE SCALE GENOMIC DNA]</scope>
    <source>
        <strain evidence="3 4">DSM 109958</strain>
    </source>
</reference>
<organism evidence="3 4">
    <name type="scientific">Bifidobacterium moraviense</name>
    <dbReference type="NCBI Taxonomy" id="2675323"/>
    <lineage>
        <taxon>Bacteria</taxon>
        <taxon>Bacillati</taxon>
        <taxon>Actinomycetota</taxon>
        <taxon>Actinomycetes</taxon>
        <taxon>Bifidobacteriales</taxon>
        <taxon>Bifidobacteriaceae</taxon>
        <taxon>Bifidobacterium</taxon>
    </lineage>
</organism>
<evidence type="ECO:0000256" key="1">
    <source>
        <dbReference type="ARBA" id="ARBA00023002"/>
    </source>
</evidence>